<accession>A0ABM1A0U5</accession>
<comment type="similarity">
    <text evidence="1 5">Belongs to the glycosyl hydrolase 31 family.</text>
</comment>
<gene>
    <name evidence="10" type="primary">LOC106011899</name>
</gene>
<dbReference type="Gene3D" id="2.60.40.1180">
    <property type="entry name" value="Golgi alpha-mannosidase II"/>
    <property type="match status" value="1"/>
</dbReference>
<dbReference type="SUPFAM" id="SSF51011">
    <property type="entry name" value="Glycosyl hydrolase domain"/>
    <property type="match status" value="1"/>
</dbReference>
<keyword evidence="9" id="KW-1185">Reference proteome</keyword>
<dbReference type="Gene3D" id="3.20.20.80">
    <property type="entry name" value="Glycosidases"/>
    <property type="match status" value="1"/>
</dbReference>
<evidence type="ECO:0000256" key="3">
    <source>
        <dbReference type="ARBA" id="ARBA00022801"/>
    </source>
</evidence>
<dbReference type="InterPro" id="IPR013780">
    <property type="entry name" value="Glyco_hydro_b"/>
</dbReference>
<reference evidence="10" key="1">
    <citation type="submission" date="2025-08" db="UniProtKB">
        <authorList>
            <consortium name="RefSeq"/>
        </authorList>
    </citation>
    <scope>IDENTIFICATION</scope>
</reference>
<evidence type="ECO:0000256" key="1">
    <source>
        <dbReference type="ARBA" id="ARBA00007806"/>
    </source>
</evidence>
<keyword evidence="4 5" id="KW-0326">Glycosidase</keyword>
<feature type="signal peptide" evidence="6">
    <location>
        <begin position="1"/>
        <end position="21"/>
    </location>
</feature>
<name>A0ABM1A0U5_APLCA</name>
<dbReference type="InterPro" id="IPR048395">
    <property type="entry name" value="Glyco_hydro_31_C"/>
</dbReference>
<dbReference type="PANTHER" id="PTHR22762">
    <property type="entry name" value="ALPHA-GLUCOSIDASE"/>
    <property type="match status" value="1"/>
</dbReference>
<feature type="non-terminal residue" evidence="10">
    <location>
        <position position="186"/>
    </location>
</feature>
<evidence type="ECO:0000256" key="2">
    <source>
        <dbReference type="ARBA" id="ARBA00022729"/>
    </source>
</evidence>
<dbReference type="GeneID" id="106011899"/>
<dbReference type="InterPro" id="IPR030459">
    <property type="entry name" value="Glyco_hydro_31_CS"/>
</dbReference>
<dbReference type="Pfam" id="PF21365">
    <property type="entry name" value="Glyco_hydro_31_3rd"/>
    <property type="match status" value="1"/>
</dbReference>
<dbReference type="PROSITE" id="PS00707">
    <property type="entry name" value="GLYCOSYL_HYDROL_F31_2"/>
    <property type="match status" value="1"/>
</dbReference>
<protein>
    <submittedName>
        <fullName evidence="10">Lysosomal alpha-glucosidase</fullName>
    </submittedName>
</protein>
<proteinExistence type="inferred from homology"/>
<evidence type="ECO:0000313" key="10">
    <source>
        <dbReference type="RefSeq" id="XP_012938524.2"/>
    </source>
</evidence>
<dbReference type="InterPro" id="IPR017853">
    <property type="entry name" value="GH"/>
</dbReference>
<evidence type="ECO:0000259" key="7">
    <source>
        <dbReference type="Pfam" id="PF01055"/>
    </source>
</evidence>
<feature type="domain" description="Glycosyl hydrolase family 31 C-terminal" evidence="8">
    <location>
        <begin position="113"/>
        <end position="181"/>
    </location>
</feature>
<dbReference type="Proteomes" id="UP000694888">
    <property type="component" value="Unplaced"/>
</dbReference>
<evidence type="ECO:0000313" key="9">
    <source>
        <dbReference type="Proteomes" id="UP000694888"/>
    </source>
</evidence>
<dbReference type="InterPro" id="IPR000322">
    <property type="entry name" value="Glyco_hydro_31_TIM"/>
</dbReference>
<evidence type="ECO:0000259" key="8">
    <source>
        <dbReference type="Pfam" id="PF21365"/>
    </source>
</evidence>
<evidence type="ECO:0000256" key="5">
    <source>
        <dbReference type="RuleBase" id="RU361185"/>
    </source>
</evidence>
<sequence length="186" mass="21217">MHISIIHILEFGLFGIPMTGADICGFWLQTSSELCVRWHQLGAFYPFARNHNSKYVQWDRFVEDTGPAPVLTEDQDPAAFGQQFVDLVKPAMMTRQKLLPYMYTLFYRAHVMGDTVARPLFFEFPEDEKTLTIDRQFMLGPALLISPILTQGATTVDAYVPQGRWFDYITGEEVQSSGQQLSLETP</sequence>
<keyword evidence="2 6" id="KW-0732">Signal</keyword>
<dbReference type="PANTHER" id="PTHR22762:SF133">
    <property type="entry name" value="P-TYPE DOMAIN-CONTAINING PROTEIN"/>
    <property type="match status" value="1"/>
</dbReference>
<evidence type="ECO:0000256" key="4">
    <source>
        <dbReference type="ARBA" id="ARBA00023295"/>
    </source>
</evidence>
<dbReference type="SUPFAM" id="SSF51445">
    <property type="entry name" value="(Trans)glycosidases"/>
    <property type="match status" value="1"/>
</dbReference>
<dbReference type="RefSeq" id="XP_012938524.2">
    <property type="nucleotide sequence ID" value="XM_013083070.2"/>
</dbReference>
<organism evidence="9 10">
    <name type="scientific">Aplysia californica</name>
    <name type="common">California sea hare</name>
    <dbReference type="NCBI Taxonomy" id="6500"/>
    <lineage>
        <taxon>Eukaryota</taxon>
        <taxon>Metazoa</taxon>
        <taxon>Spiralia</taxon>
        <taxon>Lophotrochozoa</taxon>
        <taxon>Mollusca</taxon>
        <taxon>Gastropoda</taxon>
        <taxon>Heterobranchia</taxon>
        <taxon>Euthyneura</taxon>
        <taxon>Tectipleura</taxon>
        <taxon>Aplysiida</taxon>
        <taxon>Aplysioidea</taxon>
        <taxon>Aplysiidae</taxon>
        <taxon>Aplysia</taxon>
    </lineage>
</organism>
<evidence type="ECO:0000256" key="6">
    <source>
        <dbReference type="SAM" id="SignalP"/>
    </source>
</evidence>
<dbReference type="Pfam" id="PF01055">
    <property type="entry name" value="Glyco_hydro_31_2nd"/>
    <property type="match status" value="1"/>
</dbReference>
<feature type="chain" id="PRO_5045546943" evidence="6">
    <location>
        <begin position="22"/>
        <end position="186"/>
    </location>
</feature>
<feature type="domain" description="Glycoside hydrolase family 31 TIM barrel" evidence="7">
    <location>
        <begin position="1"/>
        <end position="105"/>
    </location>
</feature>
<keyword evidence="3 5" id="KW-0378">Hydrolase</keyword>